<keyword evidence="3" id="KW-1185">Reference proteome</keyword>
<dbReference type="OrthoDB" id="5431222at2759"/>
<reference evidence="2" key="1">
    <citation type="journal article" date="2020" name="Stud. Mycol.">
        <title>101 Dothideomycetes genomes: a test case for predicting lifestyles and emergence of pathogens.</title>
        <authorList>
            <person name="Haridas S."/>
            <person name="Albert R."/>
            <person name="Binder M."/>
            <person name="Bloem J."/>
            <person name="Labutti K."/>
            <person name="Salamov A."/>
            <person name="Andreopoulos B."/>
            <person name="Baker S."/>
            <person name="Barry K."/>
            <person name="Bills G."/>
            <person name="Bluhm B."/>
            <person name="Cannon C."/>
            <person name="Castanera R."/>
            <person name="Culley D."/>
            <person name="Daum C."/>
            <person name="Ezra D."/>
            <person name="Gonzalez J."/>
            <person name="Henrissat B."/>
            <person name="Kuo A."/>
            <person name="Liang C."/>
            <person name="Lipzen A."/>
            <person name="Lutzoni F."/>
            <person name="Magnuson J."/>
            <person name="Mondo S."/>
            <person name="Nolan M."/>
            <person name="Ohm R."/>
            <person name="Pangilinan J."/>
            <person name="Park H.-J."/>
            <person name="Ramirez L."/>
            <person name="Alfaro M."/>
            <person name="Sun H."/>
            <person name="Tritt A."/>
            <person name="Yoshinaga Y."/>
            <person name="Zwiers L.-H."/>
            <person name="Turgeon B."/>
            <person name="Goodwin S."/>
            <person name="Spatafora J."/>
            <person name="Crous P."/>
            <person name="Grigoriev I."/>
        </authorList>
    </citation>
    <scope>NUCLEOTIDE SEQUENCE</scope>
    <source>
        <strain evidence="2">CBS 119925</strain>
    </source>
</reference>
<evidence type="ECO:0000313" key="3">
    <source>
        <dbReference type="Proteomes" id="UP000799440"/>
    </source>
</evidence>
<feature type="compositionally biased region" description="Low complexity" evidence="1">
    <location>
        <begin position="1"/>
        <end position="19"/>
    </location>
</feature>
<feature type="compositionally biased region" description="Pro residues" evidence="1">
    <location>
        <begin position="478"/>
        <end position="487"/>
    </location>
</feature>
<feature type="compositionally biased region" description="Basic and acidic residues" evidence="1">
    <location>
        <begin position="386"/>
        <end position="410"/>
    </location>
</feature>
<feature type="compositionally biased region" description="Low complexity" evidence="1">
    <location>
        <begin position="226"/>
        <end position="248"/>
    </location>
</feature>
<feature type="compositionally biased region" description="Pro residues" evidence="1">
    <location>
        <begin position="495"/>
        <end position="506"/>
    </location>
</feature>
<evidence type="ECO:0000256" key="1">
    <source>
        <dbReference type="SAM" id="MobiDB-lite"/>
    </source>
</evidence>
<accession>A0A6A6V164</accession>
<evidence type="ECO:0000313" key="2">
    <source>
        <dbReference type="EMBL" id="KAF2744185.1"/>
    </source>
</evidence>
<gene>
    <name evidence="2" type="ORF">M011DRAFT_480021</name>
</gene>
<dbReference type="PRINTS" id="PR01217">
    <property type="entry name" value="PRICHEXTENSN"/>
</dbReference>
<dbReference type="Proteomes" id="UP000799440">
    <property type="component" value="Unassembled WGS sequence"/>
</dbReference>
<feature type="compositionally biased region" description="Pro residues" evidence="1">
    <location>
        <begin position="172"/>
        <end position="182"/>
    </location>
</feature>
<feature type="compositionally biased region" description="Polar residues" evidence="1">
    <location>
        <begin position="250"/>
        <end position="262"/>
    </location>
</feature>
<feature type="region of interest" description="Disordered" evidence="1">
    <location>
        <begin position="1"/>
        <end position="284"/>
    </location>
</feature>
<feature type="compositionally biased region" description="Low complexity" evidence="1">
    <location>
        <begin position="27"/>
        <end position="45"/>
    </location>
</feature>
<proteinExistence type="predicted"/>
<organism evidence="2 3">
    <name type="scientific">Sporormia fimetaria CBS 119925</name>
    <dbReference type="NCBI Taxonomy" id="1340428"/>
    <lineage>
        <taxon>Eukaryota</taxon>
        <taxon>Fungi</taxon>
        <taxon>Dikarya</taxon>
        <taxon>Ascomycota</taxon>
        <taxon>Pezizomycotina</taxon>
        <taxon>Dothideomycetes</taxon>
        <taxon>Pleosporomycetidae</taxon>
        <taxon>Pleosporales</taxon>
        <taxon>Sporormiaceae</taxon>
        <taxon>Sporormia</taxon>
    </lineage>
</organism>
<dbReference type="AlphaFoldDB" id="A0A6A6V164"/>
<feature type="compositionally biased region" description="Low complexity" evidence="1">
    <location>
        <begin position="156"/>
        <end position="171"/>
    </location>
</feature>
<feature type="compositionally biased region" description="Pro residues" evidence="1">
    <location>
        <begin position="84"/>
        <end position="104"/>
    </location>
</feature>
<feature type="region of interest" description="Disordered" evidence="1">
    <location>
        <begin position="386"/>
        <end position="612"/>
    </location>
</feature>
<feature type="compositionally biased region" description="Pro residues" evidence="1">
    <location>
        <begin position="132"/>
        <end position="155"/>
    </location>
</feature>
<dbReference type="EMBL" id="MU006590">
    <property type="protein sequence ID" value="KAF2744185.1"/>
    <property type="molecule type" value="Genomic_DNA"/>
</dbReference>
<sequence>MSWGAPAAGQYPPYQATPPTFNPQQPPLYGQQPPYGQQASYGQYPTSATQPVAGPPRPPENRPKKKGNPVITKFPPRPRGYRPPHQPPAPYSQNPYQPPQPSYPGYPQQAAWPNPHYGAPQAPPTGQTYPPSGYPPQPAYPPQPPYPQYPQPQPYQYPQTNAPPATGYPQPQNYPAPQPFPAQPVAYNSYPPQPAPPHVPQPPYPQPQSWAQPGNQPPHVPGDAHYSTSSAPTAAYPATSTAPSYPASGQGVSPTSGVATSNEKCEKPNLAGEEWDFDFDGPIWPKSNEPVDQRLSIGVITWHPAKQVTRALPATFQEAEEQALKPPQEKFGNAESVSKYFTLENTHEAFLDVRQTDAWEEIKDDPAFVVFPDEQDTVYVSLEECIASRDRPDEPLEEPKQVDSEEKVREASWSVMDNLEQALAEEAQPTLSTAGKDAQRGETDEDILARLGVTGSPKPPSNEVMTIPFSAIEVKPPASLPPKPPVRPDAGSHHAPPPPPPPPPEYDPWNSRNEQRYINGHSRNGIGRSPAPSESSNHTVFPGSDIDGEPDADRPNGSGDVVSATTKEPATKSLLGKRNFEETAPTPDTTRLPDGTSKRKRLSETGSAYSRR</sequence>
<name>A0A6A6V164_9PLEO</name>
<feature type="compositionally biased region" description="Pro residues" evidence="1">
    <location>
        <begin position="191"/>
        <end position="206"/>
    </location>
</feature>
<protein>
    <submittedName>
        <fullName evidence="2">Uncharacterized protein</fullName>
    </submittedName>
</protein>